<feature type="region of interest" description="Disordered" evidence="1">
    <location>
        <begin position="1"/>
        <end position="37"/>
    </location>
</feature>
<evidence type="ECO:0000313" key="2">
    <source>
        <dbReference type="EMBL" id="KAF2967451.1"/>
    </source>
</evidence>
<dbReference type="Proteomes" id="UP000481858">
    <property type="component" value="Unassembled WGS sequence"/>
</dbReference>
<gene>
    <name evidence="2" type="ORF">GQX73_g6101</name>
</gene>
<evidence type="ECO:0000256" key="1">
    <source>
        <dbReference type="SAM" id="MobiDB-lite"/>
    </source>
</evidence>
<keyword evidence="3" id="KW-1185">Reference proteome</keyword>
<reference evidence="2 3" key="1">
    <citation type="submission" date="2019-12" db="EMBL/GenBank/DDBJ databases">
        <title>Draft genome sequence of the ascomycete Xylaria multiplex DSM 110363.</title>
        <authorList>
            <person name="Buettner E."/>
            <person name="Kellner H."/>
        </authorList>
    </citation>
    <scope>NUCLEOTIDE SEQUENCE [LARGE SCALE GENOMIC DNA]</scope>
    <source>
        <strain evidence="2 3">DSM 110363</strain>
    </source>
</reference>
<accession>A0A7C8MR50</accession>
<evidence type="ECO:0000313" key="3">
    <source>
        <dbReference type="Proteomes" id="UP000481858"/>
    </source>
</evidence>
<name>A0A7C8MR50_9PEZI</name>
<comment type="caution">
    <text evidence="2">The sequence shown here is derived from an EMBL/GenBank/DDBJ whole genome shotgun (WGS) entry which is preliminary data.</text>
</comment>
<dbReference type="InParanoid" id="A0A7C8MR50"/>
<proteinExistence type="predicted"/>
<dbReference type="AlphaFoldDB" id="A0A7C8MR50"/>
<dbReference type="OrthoDB" id="5399597at2759"/>
<sequence>MSPDCADGVCKDSPPDPKEMFPDLEVLPRPEPNPAMQDDHEAWLKEYDQWYTLRCPCGRGYFCREHGSWISKDDVSSGIAAAADEQKKGSCPGYHYGGYNDITSYIGERDALVR</sequence>
<feature type="compositionally biased region" description="Basic and acidic residues" evidence="1">
    <location>
        <begin position="9"/>
        <end position="21"/>
    </location>
</feature>
<dbReference type="EMBL" id="WUBL01000067">
    <property type="protein sequence ID" value="KAF2967451.1"/>
    <property type="molecule type" value="Genomic_DNA"/>
</dbReference>
<organism evidence="2 3">
    <name type="scientific">Xylaria multiplex</name>
    <dbReference type="NCBI Taxonomy" id="323545"/>
    <lineage>
        <taxon>Eukaryota</taxon>
        <taxon>Fungi</taxon>
        <taxon>Dikarya</taxon>
        <taxon>Ascomycota</taxon>
        <taxon>Pezizomycotina</taxon>
        <taxon>Sordariomycetes</taxon>
        <taxon>Xylariomycetidae</taxon>
        <taxon>Xylariales</taxon>
        <taxon>Xylariaceae</taxon>
        <taxon>Xylaria</taxon>
    </lineage>
</organism>
<protein>
    <submittedName>
        <fullName evidence="2">Uncharacterized protein</fullName>
    </submittedName>
</protein>